<evidence type="ECO:0000259" key="1">
    <source>
        <dbReference type="PROSITE" id="PS50943"/>
    </source>
</evidence>
<dbReference type="SMART" id="SM00530">
    <property type="entry name" value="HTH_XRE"/>
    <property type="match status" value="1"/>
</dbReference>
<proteinExistence type="predicted"/>
<dbReference type="RefSeq" id="WP_080530597.1">
    <property type="nucleotide sequence ID" value="NZ_CP012331.1"/>
</dbReference>
<dbReference type="GO" id="GO:0003677">
    <property type="term" value="F:DNA binding"/>
    <property type="evidence" value="ECO:0007669"/>
    <property type="project" value="InterPro"/>
</dbReference>
<organism evidence="2 3">
    <name type="scientific">Alloalcanivorax xenomutans</name>
    <dbReference type="NCBI Taxonomy" id="1094342"/>
    <lineage>
        <taxon>Bacteria</taxon>
        <taxon>Pseudomonadati</taxon>
        <taxon>Pseudomonadota</taxon>
        <taxon>Gammaproteobacteria</taxon>
        <taxon>Oceanospirillales</taxon>
        <taxon>Alcanivoracaceae</taxon>
        <taxon>Alloalcanivorax</taxon>
    </lineage>
</organism>
<evidence type="ECO:0000313" key="3">
    <source>
        <dbReference type="Proteomes" id="UP001107961"/>
    </source>
</evidence>
<accession>A0A9Q3ZCZ5</accession>
<comment type="caution">
    <text evidence="2">The sequence shown here is derived from an EMBL/GenBank/DDBJ whole genome shotgun (WGS) entry which is preliminary data.</text>
</comment>
<dbReference type="KEGG" id="axe:P40_05620"/>
<protein>
    <submittedName>
        <fullName evidence="2">Helix-turn-helix transcriptional regulator</fullName>
    </submittedName>
</protein>
<dbReference type="InterPro" id="IPR010982">
    <property type="entry name" value="Lambda_DNA-bd_dom_sf"/>
</dbReference>
<dbReference type="SUPFAM" id="SSF47413">
    <property type="entry name" value="lambda repressor-like DNA-binding domains"/>
    <property type="match status" value="1"/>
</dbReference>
<name>A0A9Q3ZCZ5_9GAMM</name>
<sequence length="119" mass="13197">MTTKATPFGRLIRKFRIDHGVVLKDMAAGVGVSTAYASAIELGNKKINEDFVNKVSSYFKLNAAAIEELKNAAEVSQPHLKIDLASAEDLDRELAVSFARKYHDLTEENKMKLMKLLEG</sequence>
<dbReference type="Gene3D" id="1.10.260.40">
    <property type="entry name" value="lambda repressor-like DNA-binding domains"/>
    <property type="match status" value="1"/>
</dbReference>
<dbReference type="EMBL" id="JAJVKT010000010">
    <property type="protein sequence ID" value="MCE7508920.1"/>
    <property type="molecule type" value="Genomic_DNA"/>
</dbReference>
<feature type="domain" description="HTH cro/C1-type" evidence="1">
    <location>
        <begin position="12"/>
        <end position="66"/>
    </location>
</feature>
<keyword evidence="3" id="KW-1185">Reference proteome</keyword>
<reference evidence="2" key="1">
    <citation type="submission" date="2022-01" db="EMBL/GenBank/DDBJ databases">
        <authorList>
            <person name="Karlyshev A.V."/>
            <person name="Jaspars M."/>
        </authorList>
    </citation>
    <scope>NUCLEOTIDE SEQUENCE</scope>
    <source>
        <strain evidence="2">AGSA3-2</strain>
    </source>
</reference>
<dbReference type="PROSITE" id="PS50943">
    <property type="entry name" value="HTH_CROC1"/>
    <property type="match status" value="1"/>
</dbReference>
<evidence type="ECO:0000313" key="2">
    <source>
        <dbReference type="EMBL" id="MCE7508920.1"/>
    </source>
</evidence>
<dbReference type="AlphaFoldDB" id="A0A9Q3ZCZ5"/>
<dbReference type="InterPro" id="IPR001387">
    <property type="entry name" value="Cro/C1-type_HTH"/>
</dbReference>
<gene>
    <name evidence="2" type="ORF">LZG35_09755</name>
</gene>
<dbReference type="CDD" id="cd00093">
    <property type="entry name" value="HTH_XRE"/>
    <property type="match status" value="1"/>
</dbReference>
<dbReference type="Proteomes" id="UP001107961">
    <property type="component" value="Unassembled WGS sequence"/>
</dbReference>